<dbReference type="Proteomes" id="UP000479710">
    <property type="component" value="Unassembled WGS sequence"/>
</dbReference>
<dbReference type="EMBL" id="SPHZ02000001">
    <property type="protein sequence ID" value="KAF0934295.1"/>
    <property type="molecule type" value="Genomic_DNA"/>
</dbReference>
<sequence>MKKYNEDEQEAHREDDVINIEELRDHATLQAANYQQALHQYHSRRIRERTLVPGYLVLRKVQSQVGRNKLSPKWRARTHWFPSLDLVP</sequence>
<keyword evidence="2" id="KW-1185">Reference proteome</keyword>
<protein>
    <submittedName>
        <fullName evidence="1">Uncharacterized protein</fullName>
    </submittedName>
</protein>
<proteinExistence type="predicted"/>
<organism evidence="1 2">
    <name type="scientific">Oryza meyeriana var. granulata</name>
    <dbReference type="NCBI Taxonomy" id="110450"/>
    <lineage>
        <taxon>Eukaryota</taxon>
        <taxon>Viridiplantae</taxon>
        <taxon>Streptophyta</taxon>
        <taxon>Embryophyta</taxon>
        <taxon>Tracheophyta</taxon>
        <taxon>Spermatophyta</taxon>
        <taxon>Magnoliopsida</taxon>
        <taxon>Liliopsida</taxon>
        <taxon>Poales</taxon>
        <taxon>Poaceae</taxon>
        <taxon>BOP clade</taxon>
        <taxon>Oryzoideae</taxon>
        <taxon>Oryzeae</taxon>
        <taxon>Oryzinae</taxon>
        <taxon>Oryza</taxon>
        <taxon>Oryza meyeriana</taxon>
    </lineage>
</organism>
<reference evidence="1 2" key="1">
    <citation type="submission" date="2019-11" db="EMBL/GenBank/DDBJ databases">
        <title>Whole genome sequence of Oryza granulata.</title>
        <authorList>
            <person name="Li W."/>
        </authorList>
    </citation>
    <scope>NUCLEOTIDE SEQUENCE [LARGE SCALE GENOMIC DNA]</scope>
    <source>
        <strain evidence="2">cv. Menghai</strain>
        <tissue evidence="1">Leaf</tissue>
    </source>
</reference>
<accession>A0A6G1FBT9</accession>
<comment type="caution">
    <text evidence="1">The sequence shown here is derived from an EMBL/GenBank/DDBJ whole genome shotgun (WGS) entry which is preliminary data.</text>
</comment>
<evidence type="ECO:0000313" key="1">
    <source>
        <dbReference type="EMBL" id="KAF0934295.1"/>
    </source>
</evidence>
<name>A0A6G1FBT9_9ORYZ</name>
<dbReference type="AlphaFoldDB" id="A0A6G1FBT9"/>
<dbReference type="OrthoDB" id="686884at2759"/>
<gene>
    <name evidence="1" type="ORF">E2562_024485</name>
</gene>
<evidence type="ECO:0000313" key="2">
    <source>
        <dbReference type="Proteomes" id="UP000479710"/>
    </source>
</evidence>